<evidence type="ECO:0000256" key="1">
    <source>
        <dbReference type="ARBA" id="ARBA00005527"/>
    </source>
</evidence>
<comment type="caution">
    <text evidence="8">The sequence shown here is derived from an EMBL/GenBank/DDBJ whole genome shotgun (WGS) entry which is preliminary data.</text>
</comment>
<keyword evidence="4" id="KW-0547">Nucleotide-binding</keyword>
<dbReference type="GO" id="GO:0070507">
    <property type="term" value="P:regulation of microtubule cytoskeleton organization"/>
    <property type="evidence" value="ECO:0007669"/>
    <property type="project" value="TreeGrafter"/>
</dbReference>
<dbReference type="PROSITE" id="PS50011">
    <property type="entry name" value="PROTEIN_KINASE_DOM"/>
    <property type="match status" value="1"/>
</dbReference>
<proteinExistence type="inferred from homology"/>
<keyword evidence="9" id="KW-1185">Reference proteome</keyword>
<dbReference type="AlphaFoldDB" id="A0AA36GV33"/>
<dbReference type="GO" id="GO:0005829">
    <property type="term" value="C:cytosol"/>
    <property type="evidence" value="ECO:0007669"/>
    <property type="project" value="TreeGrafter"/>
</dbReference>
<dbReference type="SMART" id="SM00220">
    <property type="entry name" value="S_TKc"/>
    <property type="match status" value="1"/>
</dbReference>
<reference evidence="8" key="1">
    <citation type="submission" date="2023-07" db="EMBL/GenBank/DDBJ databases">
        <authorList>
            <consortium name="CYATHOMIX"/>
        </authorList>
    </citation>
    <scope>NUCLEOTIDE SEQUENCE</scope>
    <source>
        <strain evidence="8">N/A</strain>
    </source>
</reference>
<gene>
    <name evidence="8" type="ORF">CYNAS_LOCUS10632</name>
</gene>
<organism evidence="8 9">
    <name type="scientific">Cylicocyclus nassatus</name>
    <name type="common">Nematode worm</name>
    <dbReference type="NCBI Taxonomy" id="53992"/>
    <lineage>
        <taxon>Eukaryota</taxon>
        <taxon>Metazoa</taxon>
        <taxon>Ecdysozoa</taxon>
        <taxon>Nematoda</taxon>
        <taxon>Chromadorea</taxon>
        <taxon>Rhabditida</taxon>
        <taxon>Rhabditina</taxon>
        <taxon>Rhabditomorpha</taxon>
        <taxon>Strongyloidea</taxon>
        <taxon>Strongylidae</taxon>
        <taxon>Cylicocyclus</taxon>
    </lineage>
</organism>
<dbReference type="GO" id="GO:0005524">
    <property type="term" value="F:ATP binding"/>
    <property type="evidence" value="ECO:0007669"/>
    <property type="project" value="UniProtKB-KW"/>
</dbReference>
<keyword evidence="2" id="KW-0723">Serine/threonine-protein kinase</keyword>
<accession>A0AA36GV33</accession>
<evidence type="ECO:0000256" key="6">
    <source>
        <dbReference type="ARBA" id="ARBA00022840"/>
    </source>
</evidence>
<evidence type="ECO:0000313" key="9">
    <source>
        <dbReference type="Proteomes" id="UP001176961"/>
    </source>
</evidence>
<dbReference type="SUPFAM" id="SSF56112">
    <property type="entry name" value="Protein kinase-like (PK-like)"/>
    <property type="match status" value="1"/>
</dbReference>
<dbReference type="GO" id="GO:0090090">
    <property type="term" value="P:negative regulation of canonical Wnt signaling pathway"/>
    <property type="evidence" value="ECO:0007669"/>
    <property type="project" value="TreeGrafter"/>
</dbReference>
<feature type="domain" description="Protein kinase" evidence="7">
    <location>
        <begin position="22"/>
        <end position="305"/>
    </location>
</feature>
<dbReference type="Gene3D" id="3.30.200.20">
    <property type="entry name" value="Phosphorylase Kinase, domain 1"/>
    <property type="match status" value="1"/>
</dbReference>
<dbReference type="GO" id="GO:0030154">
    <property type="term" value="P:cell differentiation"/>
    <property type="evidence" value="ECO:0007669"/>
    <property type="project" value="TreeGrafter"/>
</dbReference>
<dbReference type="GO" id="GO:0005634">
    <property type="term" value="C:nucleus"/>
    <property type="evidence" value="ECO:0007669"/>
    <property type="project" value="TreeGrafter"/>
</dbReference>
<evidence type="ECO:0000313" key="8">
    <source>
        <dbReference type="EMBL" id="CAJ0598649.1"/>
    </source>
</evidence>
<dbReference type="InterPro" id="IPR008271">
    <property type="entry name" value="Ser/Thr_kinase_AS"/>
</dbReference>
<evidence type="ECO:0000256" key="5">
    <source>
        <dbReference type="ARBA" id="ARBA00022777"/>
    </source>
</evidence>
<dbReference type="InterPro" id="IPR050591">
    <property type="entry name" value="GSK-3"/>
</dbReference>
<dbReference type="GO" id="GO:0007165">
    <property type="term" value="P:signal transduction"/>
    <property type="evidence" value="ECO:0007669"/>
    <property type="project" value="TreeGrafter"/>
</dbReference>
<evidence type="ECO:0000256" key="3">
    <source>
        <dbReference type="ARBA" id="ARBA00022679"/>
    </source>
</evidence>
<dbReference type="InterPro" id="IPR000719">
    <property type="entry name" value="Prot_kinase_dom"/>
</dbReference>
<dbReference type="InterPro" id="IPR011009">
    <property type="entry name" value="Kinase-like_dom_sf"/>
</dbReference>
<dbReference type="Proteomes" id="UP001176961">
    <property type="component" value="Unassembled WGS sequence"/>
</dbReference>
<keyword evidence="6" id="KW-0067">ATP-binding</keyword>
<keyword evidence="3" id="KW-0808">Transferase</keyword>
<evidence type="ECO:0000256" key="4">
    <source>
        <dbReference type="ARBA" id="ARBA00022741"/>
    </source>
</evidence>
<dbReference type="GO" id="GO:0004674">
    <property type="term" value="F:protein serine/threonine kinase activity"/>
    <property type="evidence" value="ECO:0007669"/>
    <property type="project" value="UniProtKB-KW"/>
</dbReference>
<dbReference type="EMBL" id="CATQJL010000223">
    <property type="protein sequence ID" value="CAJ0598649.1"/>
    <property type="molecule type" value="Genomic_DNA"/>
</dbReference>
<keyword evidence="5" id="KW-0418">Kinase</keyword>
<name>A0AA36GV33_CYLNA</name>
<dbReference type="Gene3D" id="1.10.510.10">
    <property type="entry name" value="Transferase(Phosphotransferase) domain 1"/>
    <property type="match status" value="1"/>
</dbReference>
<evidence type="ECO:0000259" key="7">
    <source>
        <dbReference type="PROSITE" id="PS50011"/>
    </source>
</evidence>
<dbReference type="GO" id="GO:0032436">
    <property type="term" value="P:positive regulation of proteasomal ubiquitin-dependent protein catabolic process"/>
    <property type="evidence" value="ECO:0007669"/>
    <property type="project" value="TreeGrafter"/>
</dbReference>
<dbReference type="PANTHER" id="PTHR24057:SF18">
    <property type="entry name" value="SERINE_THREONINE-PROTEIN KINASE R03D7.5-RELATED"/>
    <property type="match status" value="1"/>
</dbReference>
<comment type="similarity">
    <text evidence="1">Belongs to the protein kinase superfamily. CMGC Ser/Thr protein kinase family. GSK-3 subfamily.</text>
</comment>
<protein>
    <recommendedName>
        <fullName evidence="7">Protein kinase domain-containing protein</fullName>
    </recommendedName>
</protein>
<dbReference type="Pfam" id="PF00069">
    <property type="entry name" value="Pkinase"/>
    <property type="match status" value="1"/>
</dbReference>
<dbReference type="PROSITE" id="PS00108">
    <property type="entry name" value="PROTEIN_KINASE_ST"/>
    <property type="match status" value="1"/>
</dbReference>
<dbReference type="GO" id="GO:0030424">
    <property type="term" value="C:axon"/>
    <property type="evidence" value="ECO:0007669"/>
    <property type="project" value="TreeGrafter"/>
</dbReference>
<dbReference type="FunFam" id="1.10.510.10:FF:000624">
    <property type="entry name" value="Mitogen-activated protein kinase"/>
    <property type="match status" value="1"/>
</dbReference>
<sequence length="344" mass="39202">MGILKAVRVHGKGSGKEVTLNIQGERICGSGRFSNVYLADLVEPEKRKVAIKNSWEPKNVMASKTQPFPEIEVLSSIPPHQNIVALLYHFTRRIDHQVIHCLVLDYLPDDVQRLREKGIKFDSLDAKLYSYELFSAVNFLHKWKVIHLDIKPSNLVLDHGEGQLKLADFGNAVQFGTIGSTSYQVTRYYRPPELLFGSTVLTPAIDVWSSACVLYDFITARPLFKGRSSEDQVKLIVDVLGYPSYEEIKAMQCSRPRVHRCSARGLAKYVGAGFDENALSLLQEVLVYEPKKRKTAAQVMRHHYFNDLKKMPPPIRSNNKPIPQLEMEQWHVRSHELDEDDESS</sequence>
<dbReference type="PANTHER" id="PTHR24057">
    <property type="entry name" value="GLYCOGEN SYNTHASE KINASE-3 ALPHA"/>
    <property type="match status" value="1"/>
</dbReference>
<evidence type="ECO:0000256" key="2">
    <source>
        <dbReference type="ARBA" id="ARBA00022527"/>
    </source>
</evidence>